<dbReference type="Gene3D" id="1.10.760.10">
    <property type="entry name" value="Cytochrome c-like domain"/>
    <property type="match status" value="2"/>
</dbReference>
<dbReference type="RefSeq" id="WP_345026783.1">
    <property type="nucleotide sequence ID" value="NZ_BAABEY010000010.1"/>
</dbReference>
<dbReference type="Pfam" id="PF00034">
    <property type="entry name" value="Cytochrom_C"/>
    <property type="match status" value="1"/>
</dbReference>
<dbReference type="InterPro" id="IPR009056">
    <property type="entry name" value="Cyt_c-like_dom"/>
</dbReference>
<evidence type="ECO:0000256" key="3">
    <source>
        <dbReference type="ARBA" id="ARBA00023004"/>
    </source>
</evidence>
<name>A0ABP8LQG0_9BACT</name>
<sequence length="324" mass="35574">MKKVLKAIGWLALAVVVIAASAAAYLQLFMPNVGPAPDLKVEITPQRIEHGAYLANHVVVCMDCHSARDFSKFSGPLQSGTLGRGGEKFSKEFGFPGTFFARNITPASLADWTDGEIYRVITTGVTRHGKAVFPVMPYKYYSMMDPEDVKDIIAYLRSIPAIENQVPHSKADFPFNFILNTIPKKAETAPRPDTADHIAYGRYLTHIAGCMECHTPNDDKGQKVKGMELAGGWEMSVGGGKIVTTANLTPDKETGLGSWTSSDFIAKFKMYADSSYTPPTVKPGEFQTIMPWTMYANMKTSDLAAIYAYLQSVPAVHNPITKFK</sequence>
<feature type="signal peptide" evidence="5">
    <location>
        <begin position="1"/>
        <end position="22"/>
    </location>
</feature>
<evidence type="ECO:0000256" key="1">
    <source>
        <dbReference type="ARBA" id="ARBA00022617"/>
    </source>
</evidence>
<dbReference type="PANTHER" id="PTHR35008:SF8">
    <property type="entry name" value="ALCOHOL DEHYDROGENASE CYTOCHROME C SUBUNIT"/>
    <property type="match status" value="1"/>
</dbReference>
<dbReference type="SUPFAM" id="SSF46626">
    <property type="entry name" value="Cytochrome c"/>
    <property type="match status" value="2"/>
</dbReference>
<gene>
    <name evidence="7" type="ORF">GCM10023091_08110</name>
</gene>
<feature type="domain" description="Cytochrome c" evidence="6">
    <location>
        <begin position="196"/>
        <end position="314"/>
    </location>
</feature>
<keyword evidence="2 4" id="KW-0479">Metal-binding</keyword>
<evidence type="ECO:0000256" key="5">
    <source>
        <dbReference type="SAM" id="SignalP"/>
    </source>
</evidence>
<dbReference type="PANTHER" id="PTHR35008">
    <property type="entry name" value="BLL4482 PROTEIN-RELATED"/>
    <property type="match status" value="1"/>
</dbReference>
<feature type="chain" id="PRO_5045041109" evidence="5">
    <location>
        <begin position="23"/>
        <end position="324"/>
    </location>
</feature>
<dbReference type="InterPro" id="IPR036909">
    <property type="entry name" value="Cyt_c-like_dom_sf"/>
</dbReference>
<keyword evidence="5" id="KW-0732">Signal</keyword>
<organism evidence="7 8">
    <name type="scientific">Ravibacter arvi</name>
    <dbReference type="NCBI Taxonomy" id="2051041"/>
    <lineage>
        <taxon>Bacteria</taxon>
        <taxon>Pseudomonadati</taxon>
        <taxon>Bacteroidota</taxon>
        <taxon>Cytophagia</taxon>
        <taxon>Cytophagales</taxon>
        <taxon>Spirosomataceae</taxon>
        <taxon>Ravibacter</taxon>
    </lineage>
</organism>
<proteinExistence type="predicted"/>
<evidence type="ECO:0000259" key="6">
    <source>
        <dbReference type="PROSITE" id="PS51007"/>
    </source>
</evidence>
<dbReference type="InterPro" id="IPR051459">
    <property type="entry name" value="Cytochrome_c-type_DH"/>
</dbReference>
<evidence type="ECO:0000313" key="7">
    <source>
        <dbReference type="EMBL" id="GAA4433916.1"/>
    </source>
</evidence>
<evidence type="ECO:0000256" key="4">
    <source>
        <dbReference type="PROSITE-ProRule" id="PRU00433"/>
    </source>
</evidence>
<keyword evidence="8" id="KW-1185">Reference proteome</keyword>
<feature type="domain" description="Cytochrome c" evidence="6">
    <location>
        <begin position="46"/>
        <end position="160"/>
    </location>
</feature>
<dbReference type="Proteomes" id="UP001501508">
    <property type="component" value="Unassembled WGS sequence"/>
</dbReference>
<reference evidence="8" key="1">
    <citation type="journal article" date="2019" name="Int. J. Syst. Evol. Microbiol.">
        <title>The Global Catalogue of Microorganisms (GCM) 10K type strain sequencing project: providing services to taxonomists for standard genome sequencing and annotation.</title>
        <authorList>
            <consortium name="The Broad Institute Genomics Platform"/>
            <consortium name="The Broad Institute Genome Sequencing Center for Infectious Disease"/>
            <person name="Wu L."/>
            <person name="Ma J."/>
        </authorList>
    </citation>
    <scope>NUCLEOTIDE SEQUENCE [LARGE SCALE GENOMIC DNA]</scope>
    <source>
        <strain evidence="8">JCM 31920</strain>
    </source>
</reference>
<keyword evidence="3 4" id="KW-0408">Iron</keyword>
<comment type="caution">
    <text evidence="7">The sequence shown here is derived from an EMBL/GenBank/DDBJ whole genome shotgun (WGS) entry which is preliminary data.</text>
</comment>
<protein>
    <submittedName>
        <fullName evidence="7">Cytochrome c</fullName>
    </submittedName>
</protein>
<dbReference type="PROSITE" id="PS51007">
    <property type="entry name" value="CYTC"/>
    <property type="match status" value="2"/>
</dbReference>
<accession>A0ABP8LQG0</accession>
<evidence type="ECO:0000313" key="8">
    <source>
        <dbReference type="Proteomes" id="UP001501508"/>
    </source>
</evidence>
<evidence type="ECO:0000256" key="2">
    <source>
        <dbReference type="ARBA" id="ARBA00022723"/>
    </source>
</evidence>
<keyword evidence="1 4" id="KW-0349">Heme</keyword>
<dbReference type="EMBL" id="BAABEY010000010">
    <property type="protein sequence ID" value="GAA4433916.1"/>
    <property type="molecule type" value="Genomic_DNA"/>
</dbReference>